<accession>A0ACA9Y0R8</accession>
<reference evidence="1" key="1">
    <citation type="submission" date="2022-06" db="EMBL/GenBank/DDBJ databases">
        <authorList>
            <person name="Legras J.-L."/>
            <person name="Devillers H."/>
            <person name="Grondin C."/>
        </authorList>
    </citation>
    <scope>NUCLEOTIDE SEQUENCE</scope>
    <source>
        <strain evidence="1">CLIB 1444</strain>
    </source>
</reference>
<proteinExistence type="predicted"/>
<keyword evidence="2" id="KW-1185">Reference proteome</keyword>
<dbReference type="Proteomes" id="UP001152531">
    <property type="component" value="Unassembled WGS sequence"/>
</dbReference>
<organism evidence="1 2">
    <name type="scientific">[Candida] jaroonii</name>
    <dbReference type="NCBI Taxonomy" id="467808"/>
    <lineage>
        <taxon>Eukaryota</taxon>
        <taxon>Fungi</taxon>
        <taxon>Dikarya</taxon>
        <taxon>Ascomycota</taxon>
        <taxon>Saccharomycotina</taxon>
        <taxon>Pichiomycetes</taxon>
        <taxon>Debaryomycetaceae</taxon>
        <taxon>Yamadazyma</taxon>
    </lineage>
</organism>
<comment type="caution">
    <text evidence="1">The sequence shown here is derived from an EMBL/GenBank/DDBJ whole genome shotgun (WGS) entry which is preliminary data.</text>
</comment>
<sequence>MEMAKPLQSLIDEITNCHLTELPGKLKSNMEWNRPRGDLYHWISVLNRFDDIFEAQIKKYQLDQEFVKLSIMSSKDSELVSTCLTFTFMLLEHCANRAIYKGSERIAHLINTPTLPVRLSALQVSVALSERRLHNNSKILNEKELKEKLLLLISSYPPLVPGDFKPLKNEGSNAFIFGGHYSYRHTLKVDAQIPESWKSINFHYYKNQTIKMDSSPSKLKSPKKAGTHENLCTFSISSENVRKLSIEQIFDKANEVIPKSLWFEFALHAQVTKSLNSNDHDSIIFRENLLMCKLYSICFIVNSSKEDYVSAKIFEVEPYMLGSLVGFIMAENIDNYSHELIFSVIKAFECFSIKRYWGGEIIRSLGANVNHGAIYQTLKHIHKKLLNQDPNCYHKAYIHLFNMIGNLIENHTLRPRLAMGGILNELMNFLQQPSKYRWEASAAVHLITSFLSNSSSSLNEFINNNGFPLMIDTIGEEVNFALENPGFDGGPPEGSVVQYTISFRQANFLRNLMKLVTYLIQWESGDRLRNLFDSPILQSFNKILVNPKVFGPSILSSTIDAVFYIIHNEPTAFSILNEAKVIDTILDNFDDLMLPNSDLIVSLPEVLGAISLNKEGIKKVESKNCFASFFRIFSDPKLCRDLVNSGMANNLGGSFDELGRHYPSLKPIIIEQVKKLVREAPKLVNENIQGPKNYSPSESEKTIENWETSDYGNIFEAISLFFRALLQEGNWGNEIVNAIKFEEWLPFFDLPNAPYDFVLSNFNYNIVELLTYFDEDDIEYSFPVLVKYLKEKFNDEAIKTFMNYQGESSFFSQSNYTADDFTMIYRQLNSVTNLLFALSNGYFKWGVISHDRYYQLADIFGSDDGLEFLTNLGKILSRIIIEENYLRTNCDEQIAIESTATPDSAGENPKIRILMVEPESQPRHSSERKDYLFKNILQVRTICFNLSHSISDLFNYVSKVMHRRQEYAQSEWRRKSVKITTTLAVIFKDLLDVEIKDSYQRNCYYFVTISILLYVISQRDPGKNIVQTSLIVAMLDKKVFHSVGRIGCSIFDELLHLPDVPKQQLNYTKHTIDSIDRSTLSHISKIFARITVYDNFPSLPNANYFYHNTIEEKFDVISSAIGYSRSIAIDLLSGTIEKFFTNPTPDQFPSNIPLQVIKDLVGISSVIINDYGTTSQELFVPLDWKNVSPPYDQIEYLKSLGMVESKAIHYFKHAKDLQPLMKGDWPCPSSSYDKEDLENISGALKNDNKQFVNELQTVDCSKKLRSYPVRDTDSSEYSRFFESWFNVASAYPQVSDTLAESVSMAEDGQIPVFVSKNLEADAEIRNKFVHSHLGLVRSILSFIMKDNNISLTKDTYIPICKIVVDLVRENNQVVNEEFIAEGLLIVEQALTYQSIPKQEVFDHKWNEVIKDTVLIDENQQTQLLESLTSVETFTNASCASAIIKILTVLCMNQEKRVSILQSSLIAKLIQASVLFTNNTVEPTKKDQQGLVVLLRRCFESPEVIKYYMNSQLKQILQRQKNRKQLSALLKECGNLPLRDADVFTELMAEKIRFFGYDGEQDAIPRLLPVVAAPNSKQEDIEMIESDKTHSQPSIQPSSIIHTIISEIIKTSRKDIWSNPKEETTGDKPQETKPHENKNNKLMDVFKNQDFTYICFLLQTLTELLGSYMHAKLEFITFSKKENYTENVKPRSTALNVLLHQLIPTQPLSTASGIESDRRSAISSITKIAILALISTPVLDETNDPKPRKENGDMAFIRNFCTDVILKSMRDTFNSGQSNQTKYGKLIDLYDLIGSLVSNKLRQISGPLLDKNASKMDSFYISRCLIDKQVPNQITSSLASFDLNFPGIEKVVKAAVHPLGLLAKLKSENQENYDDQGEKDDEIPDSEDDDDEREEEEGPDLFRNSTLGMYDIEYDSEDEMDYFDDEGEDLEVLMSGEEVVSDENSEGDDEDDDEGDDSDDMDDIEDDGDEDLDDEDLDDASMADSYYHGHDVEIIDENASDYDDSDIEIIDTTAVGLDEGDGSEFYFEDSQGEDAESSEYSEGELDGWIEEFGDESEDEDEEHDRANHNDEDMDDGRIIIDEEGDLDGDSDGDSIAEEDFDGVGIASSSRRAQGEMATSFFDALRPHMNRGNTLANIFSGILGNNNTTQGNDGIFRGTIQLGNVDVANGVPRFERAIESILEIAGKPDDRSVDPLSNLYIESTLERWNESMTKLRLDKKEEFLNYLAGCIGDKIVEDSIALEKKRQDKVEELIIKREEKRRQKEDERMKKEEQKAQELAAEVNENDEQQEPVMVRIGDREVDISGTEIDPEFFEALPDDMREEVFTQHVRDRRAHASTTGANSREIDPDFLNALPEQIREEILQQESMARYSTGRDEDDEDDFEESEDDFHDHNESIRSGDGSFHNAFQDLESENKSEPKKPEEKPKKNKKLFFTPLIDRSGAASLLRLLFIPQPLNKREGIHQSLKYLCLNKHTRIEVLNLIVFVLQDGLLNNKSFEKSYNHLGFKAFKTEGDAPKVKSILPLKATIINIGNQMVDLLHYLLEENKHMRYYFITEHDNPYTKNKKSKLSIGKADRYQINSLLRLLENQPLRDDQPFMDVLSRVLQLITKSLDTFKRHKDDKSMLTPYVPDYLLSQMVKFLTSYYCPNTTFRRAISAMQNLGNCLDNAQRIFSIELSDQATNLGQVIISDLNKSIDEIRIGSVTSEEDLKLVKFNDPSSDQSKLLRVLTALDYMYESKNKKAIDDVEELTELYKKLALGSLWDALSDALRALEENPKLTDLATILLPLIESLMVVCKHSKVKELQVKDAVKYQAKKIDFTKEPIESLFFSFTDEHKKILNQMVRTNPNLMSGPFAMLVRNPKVLEFDNKKNYFDRRLHESSPKDPKTLAINIRRDQVFLDSYRALFFKTKEEFRESKLEINFKGESGIDAGGVTREWYQVLSRQMFNPDYALFTPVSSDENTYHPNRISYINPEHLSFFKFIGKIIGKAIFDNCFLDCHFSRAVYKRLLGRKVSLKDMETLDLEYFKSLVWMLENDITDVITEDFSVETDDYGEKKIIDLIPDGRNIPVTEENKQEYVRLVVEYRLQTSVTEQMDNFLMGFHEIIPKDIINIFDEQELELLISGLPDIDVNDWQNNTSYSNYSASSIQIQWFWRAVKSFDNEERAKLLQFATGTSKVPLNGFKELSSVNGTCKFSIHRDYGSLDRLPSSHTCFNQIDLPAYETYETLRGSLLLAITEGHEGFGLA</sequence>
<evidence type="ECO:0000313" key="2">
    <source>
        <dbReference type="Proteomes" id="UP001152531"/>
    </source>
</evidence>
<evidence type="ECO:0000313" key="1">
    <source>
        <dbReference type="EMBL" id="CAH6718464.1"/>
    </source>
</evidence>
<gene>
    <name evidence="1" type="ORF">CLIB1444_01S07338</name>
</gene>
<dbReference type="EMBL" id="CALSDN010000001">
    <property type="protein sequence ID" value="CAH6718464.1"/>
    <property type="molecule type" value="Genomic_DNA"/>
</dbReference>
<protein>
    <submittedName>
        <fullName evidence="1">E3 ubiquitin-protein ligase Tom1p</fullName>
    </submittedName>
</protein>
<name>A0ACA9Y0R8_9ASCO</name>